<keyword evidence="1" id="KW-0472">Membrane</keyword>
<feature type="transmembrane region" description="Helical" evidence="1">
    <location>
        <begin position="76"/>
        <end position="102"/>
    </location>
</feature>
<dbReference type="eggNOG" id="ENOG502TH78">
    <property type="taxonomic scope" value="Eukaryota"/>
</dbReference>
<dbReference type="OrthoDB" id="5826330at2759"/>
<dbReference type="InParanoid" id="G0NER5"/>
<keyword evidence="1" id="KW-1133">Transmembrane helix</keyword>
<protein>
    <recommendedName>
        <fullName evidence="4">G protein-coupled receptor</fullName>
    </recommendedName>
</protein>
<reference evidence="3" key="1">
    <citation type="submission" date="2011-07" db="EMBL/GenBank/DDBJ databases">
        <authorList>
            <consortium name="Caenorhabditis brenneri Sequencing and Analysis Consortium"/>
            <person name="Wilson R.K."/>
        </authorList>
    </citation>
    <scope>NUCLEOTIDE SEQUENCE [LARGE SCALE GENOMIC DNA]</scope>
    <source>
        <strain evidence="3">PB2801</strain>
    </source>
</reference>
<proteinExistence type="predicted"/>
<dbReference type="Proteomes" id="UP000008068">
    <property type="component" value="Unassembled WGS sequence"/>
</dbReference>
<dbReference type="PANTHER" id="PTHR46000">
    <property type="entry name" value="SEVEN TM RECEPTOR-RELATED"/>
    <property type="match status" value="1"/>
</dbReference>
<evidence type="ECO:0008006" key="4">
    <source>
        <dbReference type="Google" id="ProtNLM"/>
    </source>
</evidence>
<organism evidence="3">
    <name type="scientific">Caenorhabditis brenneri</name>
    <name type="common">Nematode worm</name>
    <dbReference type="NCBI Taxonomy" id="135651"/>
    <lineage>
        <taxon>Eukaryota</taxon>
        <taxon>Metazoa</taxon>
        <taxon>Ecdysozoa</taxon>
        <taxon>Nematoda</taxon>
        <taxon>Chromadorea</taxon>
        <taxon>Rhabditida</taxon>
        <taxon>Rhabditina</taxon>
        <taxon>Rhabditomorpha</taxon>
        <taxon>Rhabditoidea</taxon>
        <taxon>Rhabditidae</taxon>
        <taxon>Peloderinae</taxon>
        <taxon>Caenorhabditis</taxon>
    </lineage>
</organism>
<gene>
    <name evidence="2" type="ORF">CAEBREN_15001</name>
</gene>
<keyword evidence="3" id="KW-1185">Reference proteome</keyword>
<accession>G0NER5</accession>
<dbReference type="OMA" id="ICILADM"/>
<dbReference type="EMBL" id="GL379873">
    <property type="protein sequence ID" value="EGT58833.1"/>
    <property type="molecule type" value="Genomic_DNA"/>
</dbReference>
<dbReference type="InterPro" id="IPR019428">
    <property type="entry name" value="7TM_GPCR_serpentine_rcpt_Str"/>
</dbReference>
<dbReference type="HOGENOM" id="CLU_1448998_0_0_1"/>
<feature type="transmembrane region" description="Helical" evidence="1">
    <location>
        <begin position="33"/>
        <end position="55"/>
    </location>
</feature>
<dbReference type="SUPFAM" id="SSF81321">
    <property type="entry name" value="Family A G protein-coupled receptor-like"/>
    <property type="match status" value="1"/>
</dbReference>
<dbReference type="AlphaFoldDB" id="G0NER5"/>
<feature type="transmembrane region" description="Helical" evidence="1">
    <location>
        <begin position="114"/>
        <end position="134"/>
    </location>
</feature>
<dbReference type="Pfam" id="PF10326">
    <property type="entry name" value="7TM_GPCR_Str"/>
    <property type="match status" value="1"/>
</dbReference>
<evidence type="ECO:0000256" key="1">
    <source>
        <dbReference type="SAM" id="Phobius"/>
    </source>
</evidence>
<sequence length="173" mass="19834">MTHYGVNNRQVALFAILAYNSDGSLRWNSVCTLTIFITLLSIQYSICLVCGVIMYRRIQARLPTNSSHHEKLQKQFFVALLYQVAAPFICFHLPSFFIFVAPFFNIKMSFHSTAVIYGFNIYPLVDSLILLSVVSEYKLALREFYKSIVQEWHDTVALGAIPEPSMSVVMSRY</sequence>
<name>G0NER5_CAEBE</name>
<dbReference type="PANTHER" id="PTHR46000:SF10">
    <property type="entry name" value="SEVEN TM RECEPTOR"/>
    <property type="match status" value="1"/>
</dbReference>
<keyword evidence="1" id="KW-0812">Transmembrane</keyword>
<evidence type="ECO:0000313" key="2">
    <source>
        <dbReference type="EMBL" id="EGT58833.1"/>
    </source>
</evidence>
<evidence type="ECO:0000313" key="3">
    <source>
        <dbReference type="Proteomes" id="UP000008068"/>
    </source>
</evidence>